<reference evidence="12" key="1">
    <citation type="submission" date="2020-10" db="EMBL/GenBank/DDBJ databases">
        <title>Dehalococcoides mccartyi of a TCE/Cr reducing biochatode.</title>
        <authorList>
            <person name="Matturro B."/>
        </authorList>
    </citation>
    <scope>NUCLEOTIDE SEQUENCE</scope>
    <source>
        <strain evidence="12">Bin4</strain>
    </source>
</reference>
<dbReference type="PANTHER" id="PTHR48109">
    <property type="entry name" value="DIHYDROOROTATE DEHYDROGENASE (QUINONE), MITOCHONDRIAL-RELATED"/>
    <property type="match status" value="1"/>
</dbReference>
<comment type="subcellular location">
    <subcellularLocation>
        <location evidence="1 10">Cytoplasm</location>
    </subcellularLocation>
</comment>
<comment type="caution">
    <text evidence="10">Lacks conserved residue(s) required for the propagation of feature annotation.</text>
</comment>
<dbReference type="FunFam" id="3.20.20.70:FF:000027">
    <property type="entry name" value="Dihydropyrimidine dehydrogenase [NADP(+)]"/>
    <property type="match status" value="1"/>
</dbReference>
<feature type="binding site" evidence="10">
    <location>
        <position position="221"/>
    </location>
    <ligand>
        <name>FMN</name>
        <dbReference type="ChEBI" id="CHEBI:58210"/>
    </ligand>
</feature>
<dbReference type="GO" id="GO:0006207">
    <property type="term" value="P:'de novo' pyrimidine nucleobase biosynthetic process"/>
    <property type="evidence" value="ECO:0007669"/>
    <property type="project" value="InterPro"/>
</dbReference>
<dbReference type="HAMAP" id="MF_00224">
    <property type="entry name" value="DHO_dh_type1"/>
    <property type="match status" value="1"/>
</dbReference>
<dbReference type="CDD" id="cd04740">
    <property type="entry name" value="DHOD_1B_like"/>
    <property type="match status" value="1"/>
</dbReference>
<dbReference type="UniPathway" id="UPA00070"/>
<keyword evidence="6 10" id="KW-0285">Flavoprotein</keyword>
<dbReference type="PIRSF" id="PIRSF000164">
    <property type="entry name" value="DHO_oxidase"/>
    <property type="match status" value="1"/>
</dbReference>
<dbReference type="GO" id="GO:0044205">
    <property type="term" value="P:'de novo' UMP biosynthetic process"/>
    <property type="evidence" value="ECO:0007669"/>
    <property type="project" value="UniProtKB-UniRule"/>
</dbReference>
<dbReference type="Pfam" id="PF01180">
    <property type="entry name" value="DHO_dh"/>
    <property type="match status" value="1"/>
</dbReference>
<dbReference type="PANTHER" id="PTHR48109:SF1">
    <property type="entry name" value="DIHYDROOROTATE DEHYDROGENASE (FUMARATE)"/>
    <property type="match status" value="1"/>
</dbReference>
<evidence type="ECO:0000256" key="4">
    <source>
        <dbReference type="ARBA" id="ARBA00011669"/>
    </source>
</evidence>
<evidence type="ECO:0000256" key="2">
    <source>
        <dbReference type="ARBA" id="ARBA00004725"/>
    </source>
</evidence>
<dbReference type="AlphaFoldDB" id="A0A843AAQ0"/>
<dbReference type="Gene3D" id="3.20.20.70">
    <property type="entry name" value="Aldolase class I"/>
    <property type="match status" value="1"/>
</dbReference>
<evidence type="ECO:0000256" key="9">
    <source>
        <dbReference type="ARBA" id="ARBA00023002"/>
    </source>
</evidence>
<dbReference type="PROSITE" id="PS00911">
    <property type="entry name" value="DHODEHASE_1"/>
    <property type="match status" value="1"/>
</dbReference>
<sequence length="309" mass="32511">MLKTELCGIKFQNPLILAAGVMGSTASSLNLILESGAGGVVTKSFSINPNKGYKNPTTVAVKGGIINAIGLSSPGVKNFKNELKLINKKNRNGDENISIASIYGSNSDEFGYMVNEIESLVDMIELNVSCPHAMTGCGAAIGQDPNLTYEVVKASKNATSSNTPIIAKLTPNVTDLTQIAKSAEKAGADAITLINSVGPGMKIDINAGTPILSNKFGGMSGPAIKPIAIRCVYDAYANCNIPIIGVGGISNYEDVVEFLYAGASAVQIGTSIMYEGIGIFSKIKDKLKFFMKENDFKSIDEMIGYSNKG</sequence>
<dbReference type="InterPro" id="IPR050074">
    <property type="entry name" value="DHO_dehydrogenase"/>
</dbReference>
<accession>A0A843AAQ0</accession>
<evidence type="ECO:0000256" key="1">
    <source>
        <dbReference type="ARBA" id="ARBA00004496"/>
    </source>
</evidence>
<dbReference type="GO" id="GO:0004152">
    <property type="term" value="F:dihydroorotate dehydrogenase activity"/>
    <property type="evidence" value="ECO:0007669"/>
    <property type="project" value="UniProtKB-UniRule"/>
</dbReference>
<feature type="binding site" evidence="10">
    <location>
        <position position="127"/>
    </location>
    <ligand>
        <name>substrate</name>
    </ligand>
</feature>
<dbReference type="InterPro" id="IPR005720">
    <property type="entry name" value="Dihydroorotate_DH_cat"/>
</dbReference>
<dbReference type="NCBIfam" id="NF005574">
    <property type="entry name" value="PRK07259.1"/>
    <property type="match status" value="1"/>
</dbReference>
<evidence type="ECO:0000313" key="13">
    <source>
        <dbReference type="Proteomes" id="UP000658733"/>
    </source>
</evidence>
<dbReference type="GO" id="GO:0005737">
    <property type="term" value="C:cytoplasm"/>
    <property type="evidence" value="ECO:0007669"/>
    <property type="project" value="UniProtKB-SubCell"/>
</dbReference>
<comment type="function">
    <text evidence="10">Catalyzes the conversion of dihydroorotate to orotate.</text>
</comment>
<keyword evidence="8 10" id="KW-0665">Pyrimidine biosynthesis</keyword>
<dbReference type="SUPFAM" id="SSF51395">
    <property type="entry name" value="FMN-linked oxidoreductases"/>
    <property type="match status" value="1"/>
</dbReference>
<feature type="binding site" evidence="10">
    <location>
        <begin position="269"/>
        <end position="270"/>
    </location>
    <ligand>
        <name>FMN</name>
        <dbReference type="ChEBI" id="CHEBI:58210"/>
    </ligand>
</feature>
<evidence type="ECO:0000256" key="10">
    <source>
        <dbReference type="HAMAP-Rule" id="MF_00224"/>
    </source>
</evidence>
<evidence type="ECO:0000256" key="5">
    <source>
        <dbReference type="ARBA" id="ARBA00022490"/>
    </source>
</evidence>
<feature type="binding site" evidence="10">
    <location>
        <position position="168"/>
    </location>
    <ligand>
        <name>FMN</name>
        <dbReference type="ChEBI" id="CHEBI:58210"/>
    </ligand>
</feature>
<feature type="domain" description="Dihydroorotate dehydrogenase catalytic" evidence="11">
    <location>
        <begin position="1"/>
        <end position="291"/>
    </location>
</feature>
<comment type="subunit">
    <text evidence="4">Heterotetramer of 2 PyrK and 2 PyrD type B subunits.</text>
</comment>
<comment type="pathway">
    <text evidence="2 10">Pyrimidine metabolism; UMP biosynthesis via de novo pathway.</text>
</comment>
<evidence type="ECO:0000259" key="11">
    <source>
        <dbReference type="Pfam" id="PF01180"/>
    </source>
</evidence>
<dbReference type="EC" id="1.3.-.-" evidence="10"/>
<feature type="binding site" evidence="10">
    <location>
        <begin position="67"/>
        <end position="71"/>
    </location>
    <ligand>
        <name>substrate</name>
    </ligand>
</feature>
<dbReference type="InterPro" id="IPR012135">
    <property type="entry name" value="Dihydroorotate_DH_1_2"/>
</dbReference>
<comment type="similarity">
    <text evidence="3 10">Belongs to the dihydroorotate dehydrogenase family. Type 1 subfamily.</text>
</comment>
<gene>
    <name evidence="10" type="primary">pyrD</name>
    <name evidence="12" type="ORF">ISP01_03430</name>
</gene>
<feature type="binding site" evidence="10">
    <location>
        <begin position="195"/>
        <end position="196"/>
    </location>
    <ligand>
        <name>substrate</name>
    </ligand>
</feature>
<comment type="catalytic activity">
    <reaction evidence="10">
        <text>(S)-dihydroorotate + A = orotate + AH2</text>
        <dbReference type="Rhea" id="RHEA:18073"/>
        <dbReference type="ChEBI" id="CHEBI:13193"/>
        <dbReference type="ChEBI" id="CHEBI:17499"/>
        <dbReference type="ChEBI" id="CHEBI:30839"/>
        <dbReference type="ChEBI" id="CHEBI:30864"/>
    </reaction>
</comment>
<evidence type="ECO:0000256" key="8">
    <source>
        <dbReference type="ARBA" id="ARBA00022975"/>
    </source>
</evidence>
<dbReference type="InterPro" id="IPR024920">
    <property type="entry name" value="Dihydroorotate_DH_1"/>
</dbReference>
<dbReference type="InterPro" id="IPR013785">
    <property type="entry name" value="Aldolase_TIM"/>
</dbReference>
<dbReference type="Proteomes" id="UP000658733">
    <property type="component" value="Unassembled WGS sequence"/>
</dbReference>
<feature type="active site" description="Nucleophile" evidence="10">
    <location>
        <position position="130"/>
    </location>
</feature>
<proteinExistence type="inferred from homology"/>
<dbReference type="InterPro" id="IPR049622">
    <property type="entry name" value="Dihydroorotate_DH_I"/>
</dbReference>
<keyword evidence="9 10" id="KW-0560">Oxidoreductase</keyword>
<organism evidence="12 13">
    <name type="scientific">Methanobrevibacter arboriphilus</name>
    <dbReference type="NCBI Taxonomy" id="39441"/>
    <lineage>
        <taxon>Archaea</taxon>
        <taxon>Methanobacteriati</taxon>
        <taxon>Methanobacteriota</taxon>
        <taxon>Methanomada group</taxon>
        <taxon>Methanobacteria</taxon>
        <taxon>Methanobacteriales</taxon>
        <taxon>Methanobacteriaceae</taxon>
        <taxon>Methanobrevibacter</taxon>
    </lineage>
</organism>
<dbReference type="PROSITE" id="PS00912">
    <property type="entry name" value="DHODEHASE_2"/>
    <property type="match status" value="1"/>
</dbReference>
<feature type="binding site" evidence="10">
    <location>
        <position position="43"/>
    </location>
    <ligand>
        <name>substrate</name>
    </ligand>
</feature>
<dbReference type="InterPro" id="IPR033888">
    <property type="entry name" value="DHOD_1B"/>
</dbReference>
<keyword evidence="5 10" id="KW-0963">Cytoplasm</keyword>
<feature type="binding site" evidence="10">
    <location>
        <position position="127"/>
    </location>
    <ligand>
        <name>FMN</name>
        <dbReference type="ChEBI" id="CHEBI:58210"/>
    </ligand>
</feature>
<name>A0A843AAQ0_METAZ</name>
<keyword evidence="7 10" id="KW-0288">FMN</keyword>
<dbReference type="InterPro" id="IPR001295">
    <property type="entry name" value="Dihydroorotate_DH_CS"/>
</dbReference>
<feature type="binding site" evidence="10">
    <location>
        <begin position="247"/>
        <end position="248"/>
    </location>
    <ligand>
        <name>FMN</name>
        <dbReference type="ChEBI" id="CHEBI:58210"/>
    </ligand>
</feature>
<evidence type="ECO:0000313" key="12">
    <source>
        <dbReference type="EMBL" id="MBF4468437.1"/>
    </source>
</evidence>
<dbReference type="NCBIfam" id="TIGR01037">
    <property type="entry name" value="pyrD_sub1_fam"/>
    <property type="match status" value="1"/>
</dbReference>
<evidence type="ECO:0000256" key="7">
    <source>
        <dbReference type="ARBA" id="ARBA00022643"/>
    </source>
</evidence>
<evidence type="ECO:0000256" key="3">
    <source>
        <dbReference type="ARBA" id="ARBA00008008"/>
    </source>
</evidence>
<comment type="cofactor">
    <cofactor evidence="10">
        <name>FMN</name>
        <dbReference type="ChEBI" id="CHEBI:58210"/>
    </cofactor>
    <text evidence="10">Binds 1 FMN per subunit.</text>
</comment>
<protein>
    <recommendedName>
        <fullName evidence="10">Dihydroorotate dehydrogenase</fullName>
        <shortName evidence="10">DHOD</shortName>
        <shortName evidence="10">DHODase</shortName>
        <shortName evidence="10">DHOdehase</shortName>
        <ecNumber evidence="10">1.3.-.-</ecNumber>
    </recommendedName>
</protein>
<feature type="binding site" evidence="10">
    <location>
        <position position="194"/>
    </location>
    <ligand>
        <name>FMN</name>
        <dbReference type="ChEBI" id="CHEBI:58210"/>
    </ligand>
</feature>
<dbReference type="EMBL" id="JADIIN010000023">
    <property type="protein sequence ID" value="MBF4468437.1"/>
    <property type="molecule type" value="Genomic_DNA"/>
</dbReference>
<feature type="binding site" evidence="10">
    <location>
        <begin position="43"/>
        <end position="44"/>
    </location>
    <ligand>
        <name>FMN</name>
        <dbReference type="ChEBI" id="CHEBI:58210"/>
    </ligand>
</feature>
<dbReference type="RefSeq" id="WP_278522236.1">
    <property type="nucleotide sequence ID" value="NZ_JADIIN010000023.1"/>
</dbReference>
<comment type="caution">
    <text evidence="12">The sequence shown here is derived from an EMBL/GenBank/DDBJ whole genome shotgun (WGS) entry which is preliminary data.</text>
</comment>
<evidence type="ECO:0000256" key="6">
    <source>
        <dbReference type="ARBA" id="ARBA00022630"/>
    </source>
</evidence>